<dbReference type="AlphaFoldDB" id="K2K0M7"/>
<dbReference type="STRING" id="1207063.P24_08144"/>
<organism evidence="2 3">
    <name type="scientific">Oceanibaculum indicum P24</name>
    <dbReference type="NCBI Taxonomy" id="1207063"/>
    <lineage>
        <taxon>Bacteria</taxon>
        <taxon>Pseudomonadati</taxon>
        <taxon>Pseudomonadota</taxon>
        <taxon>Alphaproteobacteria</taxon>
        <taxon>Rhodospirillales</taxon>
        <taxon>Oceanibaculaceae</taxon>
        <taxon>Oceanibaculum</taxon>
    </lineage>
</organism>
<dbReference type="GO" id="GO:0008081">
    <property type="term" value="F:phosphoric diester hydrolase activity"/>
    <property type="evidence" value="ECO:0007669"/>
    <property type="project" value="UniProtKB-ARBA"/>
</dbReference>
<dbReference type="InterPro" id="IPR052020">
    <property type="entry name" value="Cyclic_di-GMP/3'3'-cGAMP_PDE"/>
</dbReference>
<evidence type="ECO:0000313" key="2">
    <source>
        <dbReference type="EMBL" id="EKE76304.1"/>
    </source>
</evidence>
<accession>K2K0M7</accession>
<dbReference type="InterPro" id="IPR037522">
    <property type="entry name" value="HD_GYP_dom"/>
</dbReference>
<dbReference type="eggNOG" id="COG3437">
    <property type="taxonomic scope" value="Bacteria"/>
</dbReference>
<sequence length="210" mass="23269">MTEPASAELESAEWIARLEADAVIGADARYRLKTHQNAVGDVAEVIARHMGVSEGLCLALGTAAAYHDIGKLQVPAEILCKPGRLTQEEFALMRGHPATGHEMLMQHVGRLAKLAASIALHHHEAMDGSGYPFGLKGEEIPLEARIVGVADVYDALREDRPYRDGMTHDKAMAIILEGDERTPRDKFCPQVKRVVELHHAEIAWHWRCYH</sequence>
<dbReference type="PANTHER" id="PTHR45228:SF8">
    <property type="entry name" value="TWO-COMPONENT RESPONSE REGULATOR-RELATED"/>
    <property type="match status" value="1"/>
</dbReference>
<evidence type="ECO:0000259" key="1">
    <source>
        <dbReference type="PROSITE" id="PS51832"/>
    </source>
</evidence>
<dbReference type="EMBL" id="AMRL01000008">
    <property type="protein sequence ID" value="EKE76304.1"/>
    <property type="molecule type" value="Genomic_DNA"/>
</dbReference>
<dbReference type="InterPro" id="IPR003607">
    <property type="entry name" value="HD/PDEase_dom"/>
</dbReference>
<keyword evidence="3" id="KW-1185">Reference proteome</keyword>
<dbReference type="SUPFAM" id="SSF109604">
    <property type="entry name" value="HD-domain/PDEase-like"/>
    <property type="match status" value="1"/>
</dbReference>
<reference evidence="2 3" key="1">
    <citation type="journal article" date="2012" name="J. Bacteriol.">
        <title>Genome Sequence of Oceanibaculum indicum Type Strain P24.</title>
        <authorList>
            <person name="Lai Q."/>
            <person name="Shao Z."/>
        </authorList>
    </citation>
    <scope>NUCLEOTIDE SEQUENCE [LARGE SCALE GENOMIC DNA]</scope>
    <source>
        <strain evidence="2 3">P24</strain>
    </source>
</reference>
<keyword evidence="2" id="KW-0378">Hydrolase</keyword>
<dbReference type="Pfam" id="PF13487">
    <property type="entry name" value="HD_5"/>
    <property type="match status" value="1"/>
</dbReference>
<feature type="domain" description="HD-GYP" evidence="1">
    <location>
        <begin position="10"/>
        <end position="208"/>
    </location>
</feature>
<gene>
    <name evidence="2" type="ORF">P24_08144</name>
</gene>
<dbReference type="RefSeq" id="WP_008944238.1">
    <property type="nucleotide sequence ID" value="NZ_AMRL01000008.1"/>
</dbReference>
<name>K2K0M7_9PROT</name>
<dbReference type="SMART" id="SM00471">
    <property type="entry name" value="HDc"/>
    <property type="match status" value="1"/>
</dbReference>
<evidence type="ECO:0000313" key="3">
    <source>
        <dbReference type="Proteomes" id="UP000006746"/>
    </source>
</evidence>
<dbReference type="PANTHER" id="PTHR45228">
    <property type="entry name" value="CYCLIC DI-GMP PHOSPHODIESTERASE TM_0186-RELATED"/>
    <property type="match status" value="1"/>
</dbReference>
<dbReference type="PROSITE" id="PS51832">
    <property type="entry name" value="HD_GYP"/>
    <property type="match status" value="1"/>
</dbReference>
<protein>
    <submittedName>
        <fullName evidence="2">Metal dependent phosphohydrolase</fullName>
    </submittedName>
</protein>
<dbReference type="Gene3D" id="1.10.3210.10">
    <property type="entry name" value="Hypothetical protein af1432"/>
    <property type="match status" value="1"/>
</dbReference>
<dbReference type="Proteomes" id="UP000006746">
    <property type="component" value="Unassembled WGS sequence"/>
</dbReference>
<comment type="caution">
    <text evidence="2">The sequence shown here is derived from an EMBL/GenBank/DDBJ whole genome shotgun (WGS) entry which is preliminary data.</text>
</comment>
<dbReference type="CDD" id="cd00077">
    <property type="entry name" value="HDc"/>
    <property type="match status" value="1"/>
</dbReference>
<proteinExistence type="predicted"/>